<accession>A0ABW5W3R6</accession>
<name>A0ABW5W3R6_9PSEU</name>
<proteinExistence type="predicted"/>
<organism evidence="3 4">
    <name type="scientific">Prauserella oleivorans</name>
    <dbReference type="NCBI Taxonomy" id="1478153"/>
    <lineage>
        <taxon>Bacteria</taxon>
        <taxon>Bacillati</taxon>
        <taxon>Actinomycetota</taxon>
        <taxon>Actinomycetes</taxon>
        <taxon>Pseudonocardiales</taxon>
        <taxon>Pseudonocardiaceae</taxon>
        <taxon>Prauserella</taxon>
    </lineage>
</organism>
<dbReference type="Gene3D" id="3.60.40.10">
    <property type="entry name" value="PPM-type phosphatase domain"/>
    <property type="match status" value="1"/>
</dbReference>
<comment type="caution">
    <text evidence="3">The sequence shown here is derived from an EMBL/GenBank/DDBJ whole genome shotgun (WGS) entry which is preliminary data.</text>
</comment>
<dbReference type="InterPro" id="IPR029016">
    <property type="entry name" value="GAF-like_dom_sf"/>
</dbReference>
<evidence type="ECO:0000313" key="3">
    <source>
        <dbReference type="EMBL" id="MFD2798579.1"/>
    </source>
</evidence>
<evidence type="ECO:0000256" key="1">
    <source>
        <dbReference type="ARBA" id="ARBA00022801"/>
    </source>
</evidence>
<dbReference type="SMART" id="SM00331">
    <property type="entry name" value="PP2C_SIG"/>
    <property type="match status" value="1"/>
</dbReference>
<dbReference type="Pfam" id="PF07228">
    <property type="entry name" value="SpoIIE"/>
    <property type="match status" value="1"/>
</dbReference>
<dbReference type="SUPFAM" id="SSF81606">
    <property type="entry name" value="PP2C-like"/>
    <property type="match status" value="1"/>
</dbReference>
<evidence type="ECO:0000259" key="2">
    <source>
        <dbReference type="SMART" id="SM00331"/>
    </source>
</evidence>
<feature type="domain" description="PPM-type phosphatase" evidence="2">
    <location>
        <begin position="210"/>
        <end position="429"/>
    </location>
</feature>
<protein>
    <submittedName>
        <fullName evidence="3">PP2C family protein-serine/threonine phosphatase</fullName>
        <ecNumber evidence="3">3.1.3.16</ecNumber>
    </submittedName>
</protein>
<reference evidence="4" key="1">
    <citation type="journal article" date="2019" name="Int. J. Syst. Evol. Microbiol.">
        <title>The Global Catalogue of Microorganisms (GCM) 10K type strain sequencing project: providing services to taxonomists for standard genome sequencing and annotation.</title>
        <authorList>
            <consortium name="The Broad Institute Genomics Platform"/>
            <consortium name="The Broad Institute Genome Sequencing Center for Infectious Disease"/>
            <person name="Wu L."/>
            <person name="Ma J."/>
        </authorList>
    </citation>
    <scope>NUCLEOTIDE SEQUENCE [LARGE SCALE GENOMIC DNA]</scope>
    <source>
        <strain evidence="4">IBRC-M 10906</strain>
    </source>
</reference>
<dbReference type="Proteomes" id="UP001597478">
    <property type="component" value="Unassembled WGS sequence"/>
</dbReference>
<sequence length="431" mass="45494">MDAAVRLGVTTAATSPEILRRQSEFLLDASRQLAGSLNVRRTVLRALHLAVPFLGDSAVLALFEGRGVALFVADAQGPASEGVLVHRLDENSGLRHIAEVGRPERLHLAGPGAAEGLAGLIPDEGVRGIVGTPGPTDVLGVGLSARGTTVGVLVVLREAGRGYDARDVGIAEDFARLVAVGISGARLYEERMRTAATLQESLRPPELPEVPGLRLAARYRAANEQMDVGGDFYDVHGGPDDLGLVVGDVSGKGIEAAVLTGRARQTIKTAAYFDRSPAKILTALNDVLREDGTGRFITVACLRLRRVADGPGFTATIAVAGHPAPLVLRSDGTVERPDVRGTLSGVLSGLSYTEVELRLEPGDALLVYTDGVEEARGREGFFGLDRLLELLPVYAGADPEVLCDAVERRVLDYLGGRDHDDIALLAVGCDR</sequence>
<dbReference type="PANTHER" id="PTHR43156:SF2">
    <property type="entry name" value="STAGE II SPORULATION PROTEIN E"/>
    <property type="match status" value="1"/>
</dbReference>
<dbReference type="GO" id="GO:0004722">
    <property type="term" value="F:protein serine/threonine phosphatase activity"/>
    <property type="evidence" value="ECO:0007669"/>
    <property type="project" value="UniProtKB-EC"/>
</dbReference>
<dbReference type="RefSeq" id="WP_377389549.1">
    <property type="nucleotide sequence ID" value="NZ_JBHSAN010000017.1"/>
</dbReference>
<dbReference type="SUPFAM" id="SSF55781">
    <property type="entry name" value="GAF domain-like"/>
    <property type="match status" value="1"/>
</dbReference>
<dbReference type="EMBL" id="JBHUOF010000004">
    <property type="protein sequence ID" value="MFD2798579.1"/>
    <property type="molecule type" value="Genomic_DNA"/>
</dbReference>
<evidence type="ECO:0000313" key="4">
    <source>
        <dbReference type="Proteomes" id="UP001597478"/>
    </source>
</evidence>
<dbReference type="InterPro" id="IPR036457">
    <property type="entry name" value="PPM-type-like_dom_sf"/>
</dbReference>
<dbReference type="EC" id="3.1.3.16" evidence="3"/>
<keyword evidence="1 3" id="KW-0378">Hydrolase</keyword>
<dbReference type="InterPro" id="IPR001932">
    <property type="entry name" value="PPM-type_phosphatase-like_dom"/>
</dbReference>
<gene>
    <name evidence="3" type="ORF">ACFS2C_04150</name>
</gene>
<keyword evidence="4" id="KW-1185">Reference proteome</keyword>
<dbReference type="PANTHER" id="PTHR43156">
    <property type="entry name" value="STAGE II SPORULATION PROTEIN E-RELATED"/>
    <property type="match status" value="1"/>
</dbReference>
<dbReference type="InterPro" id="IPR052016">
    <property type="entry name" value="Bact_Sigma-Reg"/>
</dbReference>
<dbReference type="Gene3D" id="3.30.450.40">
    <property type="match status" value="1"/>
</dbReference>